<evidence type="ECO:0000313" key="2">
    <source>
        <dbReference type="EMBL" id="EDP49515.1"/>
    </source>
</evidence>
<dbReference type="AlphaFoldDB" id="B0Y7Y4"/>
<keyword evidence="3" id="KW-1185">Reference proteome</keyword>
<proteinExistence type="predicted"/>
<sequence length="309" mass="34923">MPALINSAEPVAPVLRVRELEDDEEYVMTAFERHASHCSQCADPFRVHQEGRSLCDRGHQYALDVAEYLYSENGKAKSVIDRELSQPTLVKIPRDCVAVRGLLLAIEDGMRLQRKEQEKPQSQNQARVQVVTPVISYDRTFPIAPRQAATQQPAACNEIIEREPRTLKRRRVIIYQSPRRSSRGSLQRRVKDAPNPPSLSVRTLSADSLTPAQIPFFLLVLAFMQGWNAIPSLAFPCFDLEFCEAKVEDVSVSSQHSCPQFEDSPGPSASFVTQTWAPQAVFIESFHSLFPLYQMQANSHCSYFHHPVK</sequence>
<evidence type="ECO:0000313" key="3">
    <source>
        <dbReference type="Proteomes" id="UP000001699"/>
    </source>
</evidence>
<dbReference type="EMBL" id="DS499599">
    <property type="protein sequence ID" value="EDP49515.1"/>
    <property type="molecule type" value="Genomic_DNA"/>
</dbReference>
<protein>
    <submittedName>
        <fullName evidence="2">Uncharacterized protein</fullName>
    </submittedName>
</protein>
<organism evidence="2 3">
    <name type="scientific">Aspergillus fumigatus (strain CBS 144.89 / FGSC A1163 / CEA10)</name>
    <name type="common">Neosartorya fumigata</name>
    <dbReference type="NCBI Taxonomy" id="451804"/>
    <lineage>
        <taxon>Eukaryota</taxon>
        <taxon>Fungi</taxon>
        <taxon>Dikarya</taxon>
        <taxon>Ascomycota</taxon>
        <taxon>Pezizomycotina</taxon>
        <taxon>Eurotiomycetes</taxon>
        <taxon>Eurotiomycetidae</taxon>
        <taxon>Eurotiales</taxon>
        <taxon>Aspergillaceae</taxon>
        <taxon>Aspergillus</taxon>
        <taxon>Aspergillus subgen. Fumigati</taxon>
    </lineage>
</organism>
<accession>B0Y7Y4</accession>
<evidence type="ECO:0000256" key="1">
    <source>
        <dbReference type="SAM" id="MobiDB-lite"/>
    </source>
</evidence>
<dbReference type="HOGENOM" id="CLU_900080_0_0_1"/>
<feature type="region of interest" description="Disordered" evidence="1">
    <location>
        <begin position="179"/>
        <end position="198"/>
    </location>
</feature>
<dbReference type="VEuPathDB" id="FungiDB:AFUB_075450"/>
<reference evidence="2 3" key="1">
    <citation type="journal article" date="2008" name="PLoS Genet.">
        <title>Genomic islands in the pathogenic filamentous fungus Aspergillus fumigatus.</title>
        <authorList>
            <person name="Fedorova N.D."/>
            <person name="Khaldi N."/>
            <person name="Joardar V.S."/>
            <person name="Maiti R."/>
            <person name="Amedeo P."/>
            <person name="Anderson M.J."/>
            <person name="Crabtree J."/>
            <person name="Silva J.C."/>
            <person name="Badger J.H."/>
            <person name="Albarraq A."/>
            <person name="Angiuoli S."/>
            <person name="Bussey H."/>
            <person name="Bowyer P."/>
            <person name="Cotty P.J."/>
            <person name="Dyer P.S."/>
            <person name="Egan A."/>
            <person name="Galens K."/>
            <person name="Fraser-Liggett C.M."/>
            <person name="Haas B.J."/>
            <person name="Inman J.M."/>
            <person name="Kent R."/>
            <person name="Lemieux S."/>
            <person name="Malavazi I."/>
            <person name="Orvis J."/>
            <person name="Roemer T."/>
            <person name="Ronning C.M."/>
            <person name="Sundaram J.P."/>
            <person name="Sutton G."/>
            <person name="Turner G."/>
            <person name="Venter J.C."/>
            <person name="White O.R."/>
            <person name="Whitty B.R."/>
            <person name="Youngman P."/>
            <person name="Wolfe K.H."/>
            <person name="Goldman G.H."/>
            <person name="Wortman J.R."/>
            <person name="Jiang B."/>
            <person name="Denning D.W."/>
            <person name="Nierman W.C."/>
        </authorList>
    </citation>
    <scope>NUCLEOTIDE SEQUENCE [LARGE SCALE GENOMIC DNA]</scope>
    <source>
        <strain evidence="3">CBS 144.89 / FGSC A1163 / CEA10</strain>
    </source>
</reference>
<gene>
    <name evidence="2" type="ORF">AFUB_075450</name>
</gene>
<name>B0Y7Y4_ASPFC</name>
<dbReference type="Proteomes" id="UP000001699">
    <property type="component" value="Unassembled WGS sequence"/>
</dbReference>
<dbReference type="OrthoDB" id="5387413at2759"/>